<keyword evidence="2" id="KW-1185">Reference proteome</keyword>
<reference evidence="1" key="1">
    <citation type="journal article" date="2012" name="Nature">
        <title>The tomato genome sequence provides insights into fleshy fruit evolution.</title>
        <authorList>
            <consortium name="Tomato Genome Consortium"/>
        </authorList>
    </citation>
    <scope>NUCLEOTIDE SEQUENCE [LARGE SCALE GENOMIC DNA]</scope>
    <source>
        <strain evidence="1">cv. Heinz 1706</strain>
    </source>
</reference>
<evidence type="ECO:0000313" key="2">
    <source>
        <dbReference type="Proteomes" id="UP000004994"/>
    </source>
</evidence>
<dbReference type="Gramene" id="Solyc02g083200.3.1">
    <property type="protein sequence ID" value="Solyc02g083200.3.1"/>
    <property type="gene ID" value="Solyc02g083200.3"/>
</dbReference>
<organism evidence="1">
    <name type="scientific">Solanum lycopersicum</name>
    <name type="common">Tomato</name>
    <name type="synonym">Lycopersicon esculentum</name>
    <dbReference type="NCBI Taxonomy" id="4081"/>
    <lineage>
        <taxon>Eukaryota</taxon>
        <taxon>Viridiplantae</taxon>
        <taxon>Streptophyta</taxon>
        <taxon>Embryophyta</taxon>
        <taxon>Tracheophyta</taxon>
        <taxon>Spermatophyta</taxon>
        <taxon>Magnoliopsida</taxon>
        <taxon>eudicotyledons</taxon>
        <taxon>Gunneridae</taxon>
        <taxon>Pentapetalae</taxon>
        <taxon>asterids</taxon>
        <taxon>lamiids</taxon>
        <taxon>Solanales</taxon>
        <taxon>Solanaceae</taxon>
        <taxon>Solanoideae</taxon>
        <taxon>Solaneae</taxon>
        <taxon>Solanum</taxon>
        <taxon>Solanum subgen. Lycopersicon</taxon>
    </lineage>
</organism>
<sequence length="218" mass="24496">DQNSNTSRFTGKDRTMGTNLQGYHLHRKELTLQTLFTGSPRSKVSSTQVDRPFAVASPYLQNPIYGYSSVQDRRKRRGEKAAKPRLASEAFQTLLAVADMIFSLVSEVEFAAIVDKSDRIDRVLLLCFLEQTAPKQTKRCVPHSRRTASDILEEGGDDVKSAWPLWAGPHTYVLSGSRPPIKQEGSGSSHGDAFCRLRWIDLRYRASSLYQLMLGQCE</sequence>
<evidence type="ECO:0000313" key="1">
    <source>
        <dbReference type="EnsemblPlants" id="Solyc02g083200.3.1"/>
    </source>
</evidence>
<dbReference type="EnsemblPlants" id="Solyc02g083200.3.1">
    <property type="protein sequence ID" value="Solyc02g083200.3.1"/>
    <property type="gene ID" value="Solyc02g083200.3"/>
</dbReference>
<dbReference type="Proteomes" id="UP000004994">
    <property type="component" value="Chromosome 2"/>
</dbReference>
<proteinExistence type="predicted"/>
<name>A0A3Q7F6E9_SOLLC</name>
<dbReference type="AlphaFoldDB" id="A0A3Q7F6E9"/>
<reference evidence="1" key="2">
    <citation type="submission" date="2019-01" db="UniProtKB">
        <authorList>
            <consortium name="EnsemblPlants"/>
        </authorList>
    </citation>
    <scope>IDENTIFICATION</scope>
    <source>
        <strain evidence="1">cv. Heinz 1706</strain>
    </source>
</reference>
<dbReference type="PaxDb" id="4081-Solyc02g083200.2.1"/>
<dbReference type="InParanoid" id="A0A3Q7F6E9"/>
<accession>A0A3Q7F6E9</accession>
<protein>
    <submittedName>
        <fullName evidence="1">Uncharacterized protein</fullName>
    </submittedName>
</protein>